<gene>
    <name evidence="1" type="ORF">Amon02_001014400</name>
</gene>
<comment type="caution">
    <text evidence="1">The sequence shown here is derived from an EMBL/GenBank/DDBJ whole genome shotgun (WGS) entry which is preliminary data.</text>
</comment>
<evidence type="ECO:0000313" key="1">
    <source>
        <dbReference type="EMBL" id="GME97026.1"/>
    </source>
</evidence>
<keyword evidence="2" id="KW-1185">Reference proteome</keyword>
<name>A0ACB5TZH6_AMBMO</name>
<accession>A0ACB5TZH6</accession>
<sequence>MTQFKSGSFQSLNSAPNGSRKGSLRYTSNSKAKATTISPPTQEIDRTKSISHHRPQGIPKGEDLLNVSKSPSKNRNKNKNPLSKISRKRHYPMDNLSLGGSSLSHRKQRKFKNAVEVATVHSSQSDFDNDDVFDFDNVDSPPGISFKHPKHSRHLLDHHSYKKKEIKNSDEVSNLLATVKNTENFISDMDELKKTSSDYRTRRTANSDRLDALLDDGNDSIVDDVIDDIEGLKRSTDNSVKSILGGDKSEMVEAVRQKYEKEFPELNPEILDKDAIIIRNHHIVQWSRIWKSLVFQRTNIMVIMDRKDKVS</sequence>
<reference evidence="1" key="1">
    <citation type="submission" date="2023-04" db="EMBL/GenBank/DDBJ databases">
        <title>Ambrosiozyma monospora NBRC 10751.</title>
        <authorList>
            <person name="Ichikawa N."/>
            <person name="Sato H."/>
            <person name="Tonouchi N."/>
        </authorList>
    </citation>
    <scope>NUCLEOTIDE SEQUENCE</scope>
    <source>
        <strain evidence="1">NBRC 10751</strain>
    </source>
</reference>
<dbReference type="EMBL" id="BSXS01009961">
    <property type="protein sequence ID" value="GME97026.1"/>
    <property type="molecule type" value="Genomic_DNA"/>
</dbReference>
<evidence type="ECO:0000313" key="2">
    <source>
        <dbReference type="Proteomes" id="UP001165064"/>
    </source>
</evidence>
<protein>
    <submittedName>
        <fullName evidence="1">Unnamed protein product</fullName>
    </submittedName>
</protein>
<proteinExistence type="predicted"/>
<organism evidence="1 2">
    <name type="scientific">Ambrosiozyma monospora</name>
    <name type="common">Yeast</name>
    <name type="synonym">Endomycopsis monosporus</name>
    <dbReference type="NCBI Taxonomy" id="43982"/>
    <lineage>
        <taxon>Eukaryota</taxon>
        <taxon>Fungi</taxon>
        <taxon>Dikarya</taxon>
        <taxon>Ascomycota</taxon>
        <taxon>Saccharomycotina</taxon>
        <taxon>Pichiomycetes</taxon>
        <taxon>Pichiales</taxon>
        <taxon>Pichiaceae</taxon>
        <taxon>Ambrosiozyma</taxon>
    </lineage>
</organism>
<dbReference type="Proteomes" id="UP001165064">
    <property type="component" value="Unassembled WGS sequence"/>
</dbReference>